<dbReference type="Proteomes" id="UP000315369">
    <property type="component" value="Unassembled WGS sequence"/>
</dbReference>
<dbReference type="RefSeq" id="WP_141645810.1">
    <property type="nucleotide sequence ID" value="NZ_VIFM01000138.1"/>
</dbReference>
<evidence type="ECO:0008006" key="4">
    <source>
        <dbReference type="Google" id="ProtNLM"/>
    </source>
</evidence>
<gene>
    <name evidence="2" type="ORF">FJV41_28955</name>
</gene>
<dbReference type="InterPro" id="IPR046535">
    <property type="entry name" value="DUF6600"/>
</dbReference>
<dbReference type="OrthoDB" id="5485224at2"/>
<comment type="caution">
    <text evidence="2">The sequence shown here is derived from an EMBL/GenBank/DDBJ whole genome shotgun (WGS) entry which is preliminary data.</text>
</comment>
<keyword evidence="3" id="KW-1185">Reference proteome</keyword>
<dbReference type="AlphaFoldDB" id="A0A540WTW3"/>
<proteinExistence type="predicted"/>
<feature type="compositionally biased region" description="Pro residues" evidence="1">
    <location>
        <begin position="230"/>
        <end position="240"/>
    </location>
</feature>
<dbReference type="EMBL" id="VIFM01000138">
    <property type="protein sequence ID" value="TQF12465.1"/>
    <property type="molecule type" value="Genomic_DNA"/>
</dbReference>
<evidence type="ECO:0000313" key="2">
    <source>
        <dbReference type="EMBL" id="TQF12465.1"/>
    </source>
</evidence>
<name>A0A540WTW3_9BACT</name>
<evidence type="ECO:0000256" key="1">
    <source>
        <dbReference type="SAM" id="MobiDB-lite"/>
    </source>
</evidence>
<feature type="region of interest" description="Disordered" evidence="1">
    <location>
        <begin position="201"/>
        <end position="247"/>
    </location>
</feature>
<accession>A0A540WTW3</accession>
<organism evidence="2 3">
    <name type="scientific">Myxococcus llanfairpwllgwyngyllgogerychwyrndrobwllllantysiliogogogochensis</name>
    <dbReference type="NCBI Taxonomy" id="2590453"/>
    <lineage>
        <taxon>Bacteria</taxon>
        <taxon>Pseudomonadati</taxon>
        <taxon>Myxococcota</taxon>
        <taxon>Myxococcia</taxon>
        <taxon>Myxococcales</taxon>
        <taxon>Cystobacterineae</taxon>
        <taxon>Myxococcaceae</taxon>
        <taxon>Myxococcus</taxon>
    </lineage>
</organism>
<dbReference type="Pfam" id="PF20245">
    <property type="entry name" value="DUF6600"/>
    <property type="match status" value="1"/>
</dbReference>
<dbReference type="PROSITE" id="PS51257">
    <property type="entry name" value="PROKAR_LIPOPROTEIN"/>
    <property type="match status" value="1"/>
</dbReference>
<reference evidence="2 3" key="1">
    <citation type="submission" date="2019-06" db="EMBL/GenBank/DDBJ databases">
        <authorList>
            <person name="Livingstone P."/>
            <person name="Whitworth D."/>
        </authorList>
    </citation>
    <scope>NUCLEOTIDE SEQUENCE [LARGE SCALE GENOMIC DNA]</scope>
    <source>
        <strain evidence="2 3">AM401</strain>
    </source>
</reference>
<protein>
    <recommendedName>
        <fullName evidence="4">Lipoprotein</fullName>
    </recommendedName>
</protein>
<evidence type="ECO:0000313" key="3">
    <source>
        <dbReference type="Proteomes" id="UP000315369"/>
    </source>
</evidence>
<sequence length="247" mass="27377">MRTWNETWRWLRLGGVSAGALLAGLGCAMGPEEFGPQLKSTSTTLGSNISIFRDVMAPHGEWLQLPEVGWVWRPDAKLVGLDFVPYATSGQWVFSDWGWTFQSDWDWGWAPFHYGRWFVAPSEGWVWWPDDEWAPSWVDWRWGEGLAGWQPMPLPGMNVRRPWTFVATSDLVQPDVSRYLVPPDQEAALVAKTQPVGARVTGRTGQWNVGPEPDEVASATGAPVPHTGPIAPPTGQPPIAGPHSAAR</sequence>